<accession>A0A4U7B423</accession>
<reference evidence="1 2" key="1">
    <citation type="submission" date="2018-02" db="EMBL/GenBank/DDBJ databases">
        <title>Draft genome sequences of Elsinoe sp., causing black scab on jojoba.</title>
        <authorList>
            <person name="Stodart B."/>
            <person name="Jeffress S."/>
            <person name="Ash G."/>
            <person name="Arun Chinnappa K."/>
        </authorList>
    </citation>
    <scope>NUCLEOTIDE SEQUENCE [LARGE SCALE GENOMIC DNA]</scope>
    <source>
        <strain evidence="1 2">Hillstone_2</strain>
    </source>
</reference>
<comment type="caution">
    <text evidence="1">The sequence shown here is derived from an EMBL/GenBank/DDBJ whole genome shotgun (WGS) entry which is preliminary data.</text>
</comment>
<name>A0A4U7B423_9PEZI</name>
<gene>
    <name evidence="1" type="ORF">C1H76_3052</name>
</gene>
<dbReference type="AlphaFoldDB" id="A0A4U7B423"/>
<organism evidence="1 2">
    <name type="scientific">Elsinoe australis</name>
    <dbReference type="NCBI Taxonomy" id="40998"/>
    <lineage>
        <taxon>Eukaryota</taxon>
        <taxon>Fungi</taxon>
        <taxon>Dikarya</taxon>
        <taxon>Ascomycota</taxon>
        <taxon>Pezizomycotina</taxon>
        <taxon>Dothideomycetes</taxon>
        <taxon>Dothideomycetidae</taxon>
        <taxon>Myriangiales</taxon>
        <taxon>Elsinoaceae</taxon>
        <taxon>Elsinoe</taxon>
    </lineage>
</organism>
<protein>
    <submittedName>
        <fullName evidence="1">Uncharacterized protein</fullName>
    </submittedName>
</protein>
<evidence type="ECO:0000313" key="1">
    <source>
        <dbReference type="EMBL" id="TKX24445.1"/>
    </source>
</evidence>
<evidence type="ECO:0000313" key="2">
    <source>
        <dbReference type="Proteomes" id="UP000308133"/>
    </source>
</evidence>
<dbReference type="EMBL" id="PTQR01000039">
    <property type="protein sequence ID" value="TKX24445.1"/>
    <property type="molecule type" value="Genomic_DNA"/>
</dbReference>
<dbReference type="Proteomes" id="UP000308133">
    <property type="component" value="Unassembled WGS sequence"/>
</dbReference>
<proteinExistence type="predicted"/>
<sequence>MDAGRTTLRNPKGVSGKSVDLLGSSDNLFNYYYFPFVDDPNTSKSMAGYIITFYRSLITEAAFL</sequence>